<keyword evidence="5 7" id="KW-0408">Iron</keyword>
<evidence type="ECO:0000256" key="3">
    <source>
        <dbReference type="ARBA" id="ARBA00022723"/>
    </source>
</evidence>
<dbReference type="PRINTS" id="PR00463">
    <property type="entry name" value="EP450I"/>
</dbReference>
<dbReference type="InterPro" id="IPR036396">
    <property type="entry name" value="Cyt_P450_sf"/>
</dbReference>
<keyword evidence="6 8" id="KW-0503">Monooxygenase</keyword>
<feature type="transmembrane region" description="Helical" evidence="9">
    <location>
        <begin position="233"/>
        <end position="252"/>
    </location>
</feature>
<keyword evidence="4 8" id="KW-0560">Oxidoreductase</keyword>
<dbReference type="Gene3D" id="1.10.630.10">
    <property type="entry name" value="Cytochrome P450"/>
    <property type="match status" value="1"/>
</dbReference>
<comment type="similarity">
    <text evidence="1 8">Belongs to the cytochrome P450 family.</text>
</comment>
<dbReference type="PRINTS" id="PR00385">
    <property type="entry name" value="P450"/>
</dbReference>
<evidence type="ECO:0000256" key="5">
    <source>
        <dbReference type="ARBA" id="ARBA00023004"/>
    </source>
</evidence>
<keyword evidence="3 7" id="KW-0479">Metal-binding</keyword>
<dbReference type="InterPro" id="IPR017972">
    <property type="entry name" value="Cyt_P450_CS"/>
</dbReference>
<dbReference type="FunFam" id="1.10.630.10:FF:000026">
    <property type="entry name" value="Cytochrome P450 82C4"/>
    <property type="match status" value="1"/>
</dbReference>
<evidence type="ECO:0000256" key="1">
    <source>
        <dbReference type="ARBA" id="ARBA00010617"/>
    </source>
</evidence>
<evidence type="ECO:0000256" key="8">
    <source>
        <dbReference type="RuleBase" id="RU000461"/>
    </source>
</evidence>
<comment type="cofactor">
    <cofactor evidence="7">
        <name>heme</name>
        <dbReference type="ChEBI" id="CHEBI:30413"/>
    </cofactor>
</comment>
<keyword evidence="9" id="KW-1133">Transmembrane helix</keyword>
<keyword evidence="9" id="KW-0472">Membrane</keyword>
<dbReference type="PANTHER" id="PTHR47947:SF39">
    <property type="entry name" value="CYTOCHROME P450"/>
    <property type="match status" value="1"/>
</dbReference>
<dbReference type="SUPFAM" id="SSF48264">
    <property type="entry name" value="Cytochrome P450"/>
    <property type="match status" value="1"/>
</dbReference>
<dbReference type="PROSITE" id="PS00086">
    <property type="entry name" value="CYTOCHROME_P450"/>
    <property type="match status" value="1"/>
</dbReference>
<dbReference type="EMBL" id="JXTB01000052">
    <property type="protein sequence ID" value="PON70132.1"/>
    <property type="molecule type" value="Genomic_DNA"/>
</dbReference>
<evidence type="ECO:0000256" key="6">
    <source>
        <dbReference type="ARBA" id="ARBA00023033"/>
    </source>
</evidence>
<dbReference type="STRING" id="3476.A0A2P5DA29"/>
<evidence type="ECO:0000313" key="11">
    <source>
        <dbReference type="Proteomes" id="UP000237105"/>
    </source>
</evidence>
<organism evidence="10 11">
    <name type="scientific">Parasponia andersonii</name>
    <name type="common">Sponia andersonii</name>
    <dbReference type="NCBI Taxonomy" id="3476"/>
    <lineage>
        <taxon>Eukaryota</taxon>
        <taxon>Viridiplantae</taxon>
        <taxon>Streptophyta</taxon>
        <taxon>Embryophyta</taxon>
        <taxon>Tracheophyta</taxon>
        <taxon>Spermatophyta</taxon>
        <taxon>Magnoliopsida</taxon>
        <taxon>eudicotyledons</taxon>
        <taxon>Gunneridae</taxon>
        <taxon>Pentapetalae</taxon>
        <taxon>rosids</taxon>
        <taxon>fabids</taxon>
        <taxon>Rosales</taxon>
        <taxon>Cannabaceae</taxon>
        <taxon>Parasponia</taxon>
    </lineage>
</organism>
<evidence type="ECO:0000256" key="9">
    <source>
        <dbReference type="SAM" id="Phobius"/>
    </source>
</evidence>
<evidence type="ECO:0000313" key="10">
    <source>
        <dbReference type="EMBL" id="PON70132.1"/>
    </source>
</evidence>
<name>A0A2P5DA29_PARAD</name>
<dbReference type="InterPro" id="IPR050651">
    <property type="entry name" value="Plant_Cytochrome_P450_Monoox"/>
</dbReference>
<dbReference type="Pfam" id="PF00067">
    <property type="entry name" value="p450"/>
    <property type="match status" value="1"/>
</dbReference>
<dbReference type="GO" id="GO:0005506">
    <property type="term" value="F:iron ion binding"/>
    <property type="evidence" value="ECO:0007669"/>
    <property type="project" value="InterPro"/>
</dbReference>
<gene>
    <name evidence="10" type="ORF">PanWU01x14_083070</name>
</gene>
<sequence>MEFLFQHLDTAIAGFIAILLFSYLLIFGKKPSRISKPPEAAGGWPIIGHLHLLGGSHHLPHIALANLADKYGPAFTIRVGLHPTLVISSRELAKECFTTNDLAVSTRPKLIGAEVLGWNYLSFGFAPYGRFWRELRKITASELLSNIRLEQLRHVRESEVESFLKEIYKKWTKKSTESGSDDVDHVSVEMKTWIGDINLNVSLRLVAGKRYFGVDSRDDEKEARRCKEAMRELFHLTGLFLVGDAIPFLRWLDFGGHEKAMRETQKELECLAEEWLVEHRRRRDSGEFHGENDFMDVMMSKLESSDLAGYDADTVNKATSMNLIAGGTDTTTVTLVWALSLVLNHKSVLKKIQEELDHIVGKERLVNESDITNLVYLQAVVKETLRLYPAGPLSGPREFTKDCTIGGYHVQKGTRLITNLWKIQTDPRIWPDPMEFKPERFLTTHKDVDVKGKHFELIPFGGGRRSCPGITFGLQMTQLVLAALLQAFEVSTDGPVDMTAIFGLTNEKATPLEVLVKPRLYVIPSLYG</sequence>
<dbReference type="GO" id="GO:0016705">
    <property type="term" value="F:oxidoreductase activity, acting on paired donors, with incorporation or reduction of molecular oxygen"/>
    <property type="evidence" value="ECO:0007669"/>
    <property type="project" value="InterPro"/>
</dbReference>
<keyword evidence="2 7" id="KW-0349">Heme</keyword>
<dbReference type="InterPro" id="IPR002401">
    <property type="entry name" value="Cyt_P450_E_grp-I"/>
</dbReference>
<evidence type="ECO:0000256" key="4">
    <source>
        <dbReference type="ARBA" id="ARBA00023002"/>
    </source>
</evidence>
<reference evidence="11" key="1">
    <citation type="submission" date="2016-06" db="EMBL/GenBank/DDBJ databases">
        <title>Parallel loss of symbiosis genes in relatives of nitrogen-fixing non-legume Parasponia.</title>
        <authorList>
            <person name="Van Velzen R."/>
            <person name="Holmer R."/>
            <person name="Bu F."/>
            <person name="Rutten L."/>
            <person name="Van Zeijl A."/>
            <person name="Liu W."/>
            <person name="Santuari L."/>
            <person name="Cao Q."/>
            <person name="Sharma T."/>
            <person name="Shen D."/>
            <person name="Roswanjaya Y."/>
            <person name="Wardhani T."/>
            <person name="Kalhor M.S."/>
            <person name="Jansen J."/>
            <person name="Van den Hoogen J."/>
            <person name="Gungor B."/>
            <person name="Hartog M."/>
            <person name="Hontelez J."/>
            <person name="Verver J."/>
            <person name="Yang W.-C."/>
            <person name="Schijlen E."/>
            <person name="Repin R."/>
            <person name="Schilthuizen M."/>
            <person name="Schranz E."/>
            <person name="Heidstra R."/>
            <person name="Miyata K."/>
            <person name="Fedorova E."/>
            <person name="Kohlen W."/>
            <person name="Bisseling T."/>
            <person name="Smit S."/>
            <person name="Geurts R."/>
        </authorList>
    </citation>
    <scope>NUCLEOTIDE SEQUENCE [LARGE SCALE GENOMIC DNA]</scope>
    <source>
        <strain evidence="11">cv. WU1-14</strain>
    </source>
</reference>
<protein>
    <submittedName>
        <fullName evidence="10">Cytochrome P450, E-class, group I</fullName>
    </submittedName>
</protein>
<dbReference type="InterPro" id="IPR001128">
    <property type="entry name" value="Cyt_P450"/>
</dbReference>
<dbReference type="PANTHER" id="PTHR47947">
    <property type="entry name" value="CYTOCHROME P450 82C3-RELATED"/>
    <property type="match status" value="1"/>
</dbReference>
<keyword evidence="9" id="KW-0812">Transmembrane</keyword>
<dbReference type="AlphaFoldDB" id="A0A2P5DA29"/>
<dbReference type="GO" id="GO:0004497">
    <property type="term" value="F:monooxygenase activity"/>
    <property type="evidence" value="ECO:0007669"/>
    <property type="project" value="UniProtKB-KW"/>
</dbReference>
<accession>A0A2P5DA29</accession>
<feature type="binding site" description="axial binding residue" evidence="7">
    <location>
        <position position="467"/>
    </location>
    <ligand>
        <name>heme</name>
        <dbReference type="ChEBI" id="CHEBI:30413"/>
    </ligand>
    <ligandPart>
        <name>Fe</name>
        <dbReference type="ChEBI" id="CHEBI:18248"/>
    </ligandPart>
</feature>
<dbReference type="Proteomes" id="UP000237105">
    <property type="component" value="Unassembled WGS sequence"/>
</dbReference>
<evidence type="ECO:0000256" key="2">
    <source>
        <dbReference type="ARBA" id="ARBA00022617"/>
    </source>
</evidence>
<proteinExistence type="inferred from homology"/>
<dbReference type="CDD" id="cd20654">
    <property type="entry name" value="CYP82"/>
    <property type="match status" value="1"/>
</dbReference>
<evidence type="ECO:0000256" key="7">
    <source>
        <dbReference type="PIRSR" id="PIRSR602401-1"/>
    </source>
</evidence>
<dbReference type="GO" id="GO:0020037">
    <property type="term" value="F:heme binding"/>
    <property type="evidence" value="ECO:0007669"/>
    <property type="project" value="InterPro"/>
</dbReference>
<feature type="transmembrane region" description="Helical" evidence="9">
    <location>
        <begin position="12"/>
        <end position="28"/>
    </location>
</feature>
<comment type="caution">
    <text evidence="10">The sequence shown here is derived from an EMBL/GenBank/DDBJ whole genome shotgun (WGS) entry which is preliminary data.</text>
</comment>
<keyword evidence="11" id="KW-1185">Reference proteome</keyword>
<dbReference type="OrthoDB" id="2789670at2759"/>